<feature type="compositionally biased region" description="Basic and acidic residues" evidence="1">
    <location>
        <begin position="55"/>
        <end position="69"/>
    </location>
</feature>
<protein>
    <submittedName>
        <fullName evidence="2">Uncharacterized protein</fullName>
    </submittedName>
</protein>
<feature type="region of interest" description="Disordered" evidence="1">
    <location>
        <begin position="1"/>
        <end position="69"/>
    </location>
</feature>
<evidence type="ECO:0000313" key="2">
    <source>
        <dbReference type="EMBL" id="KAE9385351.1"/>
    </source>
</evidence>
<keyword evidence="3" id="KW-1185">Reference proteome</keyword>
<gene>
    <name evidence="2" type="ORF">BT96DRAFT_1007132</name>
</gene>
<dbReference type="EMBL" id="ML769996">
    <property type="protein sequence ID" value="KAE9385351.1"/>
    <property type="molecule type" value="Genomic_DNA"/>
</dbReference>
<dbReference type="AlphaFoldDB" id="A0A6A4GIE6"/>
<proteinExistence type="predicted"/>
<sequence length="81" mass="9032">MNPKVMKDLLQMLSDNAANEEPEDLAPKGSESEMDQSDNPDAVAEDEEDEEDTGEMVKGDELEHPKETAYWEVMCKSGQQA</sequence>
<dbReference type="Proteomes" id="UP000799118">
    <property type="component" value="Unassembled WGS sequence"/>
</dbReference>
<organism evidence="2 3">
    <name type="scientific">Gymnopus androsaceus JB14</name>
    <dbReference type="NCBI Taxonomy" id="1447944"/>
    <lineage>
        <taxon>Eukaryota</taxon>
        <taxon>Fungi</taxon>
        <taxon>Dikarya</taxon>
        <taxon>Basidiomycota</taxon>
        <taxon>Agaricomycotina</taxon>
        <taxon>Agaricomycetes</taxon>
        <taxon>Agaricomycetidae</taxon>
        <taxon>Agaricales</taxon>
        <taxon>Marasmiineae</taxon>
        <taxon>Omphalotaceae</taxon>
        <taxon>Gymnopus</taxon>
    </lineage>
</organism>
<accession>A0A6A4GIE6</accession>
<evidence type="ECO:0000313" key="3">
    <source>
        <dbReference type="Proteomes" id="UP000799118"/>
    </source>
</evidence>
<name>A0A6A4GIE6_9AGAR</name>
<feature type="compositionally biased region" description="Acidic residues" evidence="1">
    <location>
        <begin position="32"/>
        <end position="54"/>
    </location>
</feature>
<evidence type="ECO:0000256" key="1">
    <source>
        <dbReference type="SAM" id="MobiDB-lite"/>
    </source>
</evidence>
<reference evidence="2" key="1">
    <citation type="journal article" date="2019" name="Environ. Microbiol.">
        <title>Fungal ecological strategies reflected in gene transcription - a case study of two litter decomposers.</title>
        <authorList>
            <person name="Barbi F."/>
            <person name="Kohler A."/>
            <person name="Barry K."/>
            <person name="Baskaran P."/>
            <person name="Daum C."/>
            <person name="Fauchery L."/>
            <person name="Ihrmark K."/>
            <person name="Kuo A."/>
            <person name="LaButti K."/>
            <person name="Lipzen A."/>
            <person name="Morin E."/>
            <person name="Grigoriev I.V."/>
            <person name="Henrissat B."/>
            <person name="Lindahl B."/>
            <person name="Martin F."/>
        </authorList>
    </citation>
    <scope>NUCLEOTIDE SEQUENCE</scope>
    <source>
        <strain evidence="2">JB14</strain>
    </source>
</reference>